<dbReference type="InterPro" id="IPR041606">
    <property type="entry name" value="HydF_dimer"/>
</dbReference>
<dbReference type="PANTHER" id="PTHR42714">
    <property type="entry name" value="TRNA MODIFICATION GTPASE GTPBP3"/>
    <property type="match status" value="1"/>
</dbReference>
<feature type="domain" description="G" evidence="3">
    <location>
        <begin position="15"/>
        <end position="126"/>
    </location>
</feature>
<dbReference type="PANTHER" id="PTHR42714:SF6">
    <property type="entry name" value="TRANSLATION INITIATION FACTOR IF-2"/>
    <property type="match status" value="1"/>
</dbReference>
<dbReference type="Gene3D" id="3.40.50.11410">
    <property type="match status" value="1"/>
</dbReference>
<name>A0A1M6K3M7_9CLOT</name>
<keyword evidence="2" id="KW-0342">GTP-binding</keyword>
<dbReference type="GO" id="GO:0030488">
    <property type="term" value="P:tRNA methylation"/>
    <property type="evidence" value="ECO:0007669"/>
    <property type="project" value="TreeGrafter"/>
</dbReference>
<dbReference type="InterPro" id="IPR040644">
    <property type="entry name" value="HydF_tetramer"/>
</dbReference>
<dbReference type="AlphaFoldDB" id="A0A1M6K3M7"/>
<keyword evidence="7" id="KW-1185">Reference proteome</keyword>
<evidence type="ECO:0000313" key="7">
    <source>
        <dbReference type="Proteomes" id="UP000183952"/>
    </source>
</evidence>
<sequence length="398" mass="44408">MSELNKTPSGNRIHICILGRRNSGKSSLINALTNQNTALVSDVPGTTTDPVYKAMELNGIGPCVFVDTAGFDDEGSLGNMRVAKTEEAVKKCHMVFMVFGNQGLQLEEQWIEKLKQDNVPVILVFNERQGNAEAIEKRKLEIEEYFKSQCIVVNASTSANVSSLYKIIGENLPEDFETRSITEGVVSQGDRVLLVMPQDIQAPKGRLILPQVQTIRDLLDKKCVVTSTTVDTLDKALETFLCPPDVIITDSQAFKAVYEKKPEKSKLTSFSILFAAHKGDLSYYIESVKKIEFLNAQSRILIAEACTHAPKEEDIGRVKIPNMLRKRISPEINIDFVRGTDFPRNLSQYDLIIHCGGCMFNRKYIMNRVNEAKNQGVPMTNYGVVMAYISGILDKVSM</sequence>
<gene>
    <name evidence="6" type="ORF">SAMN02745248_00325</name>
</gene>
<evidence type="ECO:0000256" key="1">
    <source>
        <dbReference type="ARBA" id="ARBA00022741"/>
    </source>
</evidence>
<keyword evidence="1" id="KW-0547">Nucleotide-binding</keyword>
<dbReference type="STRING" id="1121331.SAMN02745248_00325"/>
<dbReference type="GO" id="GO:0005525">
    <property type="term" value="F:GTP binding"/>
    <property type="evidence" value="ECO:0007669"/>
    <property type="project" value="UniProtKB-KW"/>
</dbReference>
<evidence type="ECO:0000259" key="3">
    <source>
        <dbReference type="Pfam" id="PF01926"/>
    </source>
</evidence>
<dbReference type="NCBIfam" id="TIGR00231">
    <property type="entry name" value="small_GTP"/>
    <property type="match status" value="1"/>
</dbReference>
<dbReference type="InterPro" id="IPR005225">
    <property type="entry name" value="Small_GTP-bd"/>
</dbReference>
<dbReference type="Pfam" id="PF18133">
    <property type="entry name" value="HydF_tetramer"/>
    <property type="match status" value="1"/>
</dbReference>
<dbReference type="InterPro" id="IPR006073">
    <property type="entry name" value="GTP-bd"/>
</dbReference>
<dbReference type="EMBL" id="FRAD01000004">
    <property type="protein sequence ID" value="SHJ53583.1"/>
    <property type="molecule type" value="Genomic_DNA"/>
</dbReference>
<dbReference type="Gene3D" id="3.40.50.11420">
    <property type="match status" value="1"/>
</dbReference>
<dbReference type="Pfam" id="PF18128">
    <property type="entry name" value="HydF_dimer"/>
    <property type="match status" value="1"/>
</dbReference>
<dbReference type="OrthoDB" id="9811338at2"/>
<accession>A0A1M6K3M7</accession>
<dbReference type="NCBIfam" id="TIGR03918">
    <property type="entry name" value="GTP_HydF"/>
    <property type="match status" value="1"/>
</dbReference>
<dbReference type="CDD" id="cd00880">
    <property type="entry name" value="Era_like"/>
    <property type="match status" value="1"/>
</dbReference>
<organism evidence="6 7">
    <name type="scientific">Hathewaya proteolytica DSM 3090</name>
    <dbReference type="NCBI Taxonomy" id="1121331"/>
    <lineage>
        <taxon>Bacteria</taxon>
        <taxon>Bacillati</taxon>
        <taxon>Bacillota</taxon>
        <taxon>Clostridia</taxon>
        <taxon>Eubacteriales</taxon>
        <taxon>Clostridiaceae</taxon>
        <taxon>Hathewaya</taxon>
    </lineage>
</organism>
<dbReference type="GO" id="GO:0002098">
    <property type="term" value="P:tRNA wobble uridine modification"/>
    <property type="evidence" value="ECO:0007669"/>
    <property type="project" value="TreeGrafter"/>
</dbReference>
<protein>
    <submittedName>
        <fullName evidence="6">[FeFe] hydrogenase H-cluster maturation GTPase HydF</fullName>
    </submittedName>
</protein>
<dbReference type="InterPro" id="IPR027417">
    <property type="entry name" value="P-loop_NTPase"/>
</dbReference>
<feature type="domain" description="Hydrogen maturase F dimerization" evidence="4">
    <location>
        <begin position="182"/>
        <end position="279"/>
    </location>
</feature>
<dbReference type="RefSeq" id="WP_072901594.1">
    <property type="nucleotide sequence ID" value="NZ_FRAD01000004.1"/>
</dbReference>
<dbReference type="SUPFAM" id="SSF52540">
    <property type="entry name" value="P-loop containing nucleoside triphosphate hydrolases"/>
    <property type="match status" value="1"/>
</dbReference>
<evidence type="ECO:0000259" key="4">
    <source>
        <dbReference type="Pfam" id="PF18128"/>
    </source>
</evidence>
<dbReference type="Gene3D" id="3.40.50.300">
    <property type="entry name" value="P-loop containing nucleotide triphosphate hydrolases"/>
    <property type="match status" value="1"/>
</dbReference>
<evidence type="ECO:0000259" key="5">
    <source>
        <dbReference type="Pfam" id="PF18133"/>
    </source>
</evidence>
<dbReference type="Proteomes" id="UP000183952">
    <property type="component" value="Unassembled WGS sequence"/>
</dbReference>
<evidence type="ECO:0000256" key="2">
    <source>
        <dbReference type="ARBA" id="ARBA00023134"/>
    </source>
</evidence>
<reference evidence="6 7" key="1">
    <citation type="submission" date="2016-11" db="EMBL/GenBank/DDBJ databases">
        <authorList>
            <person name="Jaros S."/>
            <person name="Januszkiewicz K."/>
            <person name="Wedrychowicz H."/>
        </authorList>
    </citation>
    <scope>NUCLEOTIDE SEQUENCE [LARGE SCALE GENOMIC DNA]</scope>
    <source>
        <strain evidence="6 7">DSM 3090</strain>
    </source>
</reference>
<dbReference type="Pfam" id="PF01926">
    <property type="entry name" value="MMR_HSR1"/>
    <property type="match status" value="1"/>
</dbReference>
<evidence type="ECO:0000313" key="6">
    <source>
        <dbReference type="EMBL" id="SHJ53583.1"/>
    </source>
</evidence>
<proteinExistence type="predicted"/>
<feature type="domain" description="Hydrogen maturase F tetramerization" evidence="5">
    <location>
        <begin position="283"/>
        <end position="395"/>
    </location>
</feature>
<dbReference type="InterPro" id="IPR023873">
    <property type="entry name" value="FeFe-hyd_GTPase_HydF"/>
</dbReference>
<dbReference type="GO" id="GO:0005737">
    <property type="term" value="C:cytoplasm"/>
    <property type="evidence" value="ECO:0007669"/>
    <property type="project" value="TreeGrafter"/>
</dbReference>